<evidence type="ECO:0000313" key="3">
    <source>
        <dbReference type="Proteomes" id="UP000275408"/>
    </source>
</evidence>
<gene>
    <name evidence="2" type="ORF">pdam_00025524</name>
</gene>
<feature type="region of interest" description="Disordered" evidence="1">
    <location>
        <begin position="23"/>
        <end position="115"/>
    </location>
</feature>
<dbReference type="Proteomes" id="UP000275408">
    <property type="component" value="Unassembled WGS sequence"/>
</dbReference>
<comment type="caution">
    <text evidence="2">The sequence shown here is derived from an EMBL/GenBank/DDBJ whole genome shotgun (WGS) entry which is preliminary data.</text>
</comment>
<dbReference type="EMBL" id="RCHS01004124">
    <property type="protein sequence ID" value="RMX37434.1"/>
    <property type="molecule type" value="Genomic_DNA"/>
</dbReference>
<name>A0A3M6T827_POCDA</name>
<evidence type="ECO:0000313" key="2">
    <source>
        <dbReference type="EMBL" id="RMX37434.1"/>
    </source>
</evidence>
<dbReference type="AlphaFoldDB" id="A0A3M6T827"/>
<reference evidence="2 3" key="1">
    <citation type="journal article" date="2018" name="Sci. Rep.">
        <title>Comparative analysis of the Pocillopora damicornis genome highlights role of immune system in coral evolution.</title>
        <authorList>
            <person name="Cunning R."/>
            <person name="Bay R.A."/>
            <person name="Gillette P."/>
            <person name="Baker A.C."/>
            <person name="Traylor-Knowles N."/>
        </authorList>
    </citation>
    <scope>NUCLEOTIDE SEQUENCE [LARGE SCALE GENOMIC DNA]</scope>
    <source>
        <strain evidence="2">RSMAS</strain>
        <tissue evidence="2">Whole animal</tissue>
    </source>
</reference>
<evidence type="ECO:0000256" key="1">
    <source>
        <dbReference type="SAM" id="MobiDB-lite"/>
    </source>
</evidence>
<sequence length="363" mass="41275">MTRKVLMMRRKQIVKKSSKICLGKKGQKDAYVNREEAKSQDENDKESTYDEEKADSEEEFKDWPRQTVKTKDMPCTFDEPADDAVTVLSSSGDAASDSDSICGNEDVHSTESEITDDGQSAIVENSTLLQNERDGLSTKLVEVIGEKTLTRAHSWTKTKDERTIVNQGHKFKTSQEIADELSRVYEEEDSSYDTAFQVMFEGDGSNNDDAIDTKWVPSDCEQDEHETNKNRTTEGDMDTSTEEFLVDFYGWLIDVDGRYRSTKMAQQYKSKVSSEERKSDLPDVSVETLNVRRDYMTSWSAAQKKKVLKRKLEKRDEDFKKLLSSEKLHQVCHGNQHVNAVKQLAVTSEETQGGESASRMLSD</sequence>
<feature type="compositionally biased region" description="Basic and acidic residues" evidence="1">
    <location>
        <begin position="61"/>
        <end position="72"/>
    </location>
</feature>
<protein>
    <submittedName>
        <fullName evidence="2">Uncharacterized protein</fullName>
    </submittedName>
</protein>
<feature type="compositionally biased region" description="Basic and acidic residues" evidence="1">
    <location>
        <begin position="26"/>
        <end position="51"/>
    </location>
</feature>
<dbReference type="OrthoDB" id="5988074at2759"/>
<organism evidence="2 3">
    <name type="scientific">Pocillopora damicornis</name>
    <name type="common">Cauliflower coral</name>
    <name type="synonym">Millepora damicornis</name>
    <dbReference type="NCBI Taxonomy" id="46731"/>
    <lineage>
        <taxon>Eukaryota</taxon>
        <taxon>Metazoa</taxon>
        <taxon>Cnidaria</taxon>
        <taxon>Anthozoa</taxon>
        <taxon>Hexacorallia</taxon>
        <taxon>Scleractinia</taxon>
        <taxon>Astrocoeniina</taxon>
        <taxon>Pocilloporidae</taxon>
        <taxon>Pocillopora</taxon>
    </lineage>
</organism>
<feature type="compositionally biased region" description="Low complexity" evidence="1">
    <location>
        <begin position="89"/>
        <end position="100"/>
    </location>
</feature>
<keyword evidence="3" id="KW-1185">Reference proteome</keyword>
<proteinExistence type="predicted"/>
<accession>A0A3M6T827</accession>